<keyword evidence="4 6" id="KW-0472">Membrane</keyword>
<evidence type="ECO:0000256" key="2">
    <source>
        <dbReference type="ARBA" id="ARBA00022692"/>
    </source>
</evidence>
<dbReference type="Pfam" id="PF09685">
    <property type="entry name" value="MamF_MmsF"/>
    <property type="match status" value="1"/>
</dbReference>
<keyword evidence="3 6" id="KW-1133">Transmembrane helix</keyword>
<dbReference type="AlphaFoldDB" id="A0A6V7CZK7"/>
<evidence type="ECO:0000256" key="4">
    <source>
        <dbReference type="ARBA" id="ARBA00023136"/>
    </source>
</evidence>
<sequence length="158" mass="16758">MNEPTPEGPPAPEEGTGNVSTDGPISTEELVIAMSAHLSMWIGLFVTGAVNLGFALWWLVLLWLLPGAIWMAKRDTLPFAAEHARQAMLLGIGLSAASALLLAPTLVIFGAGLVFLPILMLMLLAAMAFSLRAVVKAACGEPYRYPLPYGRAAVPPFS</sequence>
<evidence type="ECO:0000256" key="1">
    <source>
        <dbReference type="ARBA" id="ARBA00004141"/>
    </source>
</evidence>
<dbReference type="EMBL" id="CAJDKC010000003">
    <property type="protein sequence ID" value="CAD0325112.1"/>
    <property type="molecule type" value="Genomic_DNA"/>
</dbReference>
<comment type="caution">
    <text evidence="7">The sequence shown here is derived from an EMBL/GenBank/DDBJ whole genome shotgun (WGS) entry which is preliminary data.</text>
</comment>
<dbReference type="InterPro" id="IPR019109">
    <property type="entry name" value="MamF_MmsF"/>
</dbReference>
<keyword evidence="2 6" id="KW-0812">Transmembrane</keyword>
<feature type="compositionally biased region" description="Pro residues" evidence="5">
    <location>
        <begin position="1"/>
        <end position="12"/>
    </location>
</feature>
<evidence type="ECO:0000313" key="8">
    <source>
        <dbReference type="Proteomes" id="UP000587508"/>
    </source>
</evidence>
<dbReference type="Proteomes" id="UP000587508">
    <property type="component" value="Unassembled WGS sequence"/>
</dbReference>
<organism evidence="7 8">
    <name type="scientific">Xanthomonas hortorum pv. carotae</name>
    <dbReference type="NCBI Taxonomy" id="487904"/>
    <lineage>
        <taxon>Bacteria</taxon>
        <taxon>Pseudomonadati</taxon>
        <taxon>Pseudomonadota</taxon>
        <taxon>Gammaproteobacteria</taxon>
        <taxon>Lysobacterales</taxon>
        <taxon>Lysobacteraceae</taxon>
        <taxon>Xanthomonas</taxon>
    </lineage>
</organism>
<evidence type="ECO:0000256" key="3">
    <source>
        <dbReference type="ARBA" id="ARBA00022989"/>
    </source>
</evidence>
<gene>
    <name evidence="7" type="ORF">CFBP7900_15940</name>
</gene>
<dbReference type="RefSeq" id="WP_023903377.1">
    <property type="nucleotide sequence ID" value="NZ_CAJDKC010000003.1"/>
</dbReference>
<evidence type="ECO:0000313" key="7">
    <source>
        <dbReference type="EMBL" id="CAD0325125.1"/>
    </source>
</evidence>
<evidence type="ECO:0008006" key="9">
    <source>
        <dbReference type="Google" id="ProtNLM"/>
    </source>
</evidence>
<evidence type="ECO:0000256" key="5">
    <source>
        <dbReference type="SAM" id="MobiDB-lite"/>
    </source>
</evidence>
<name>A0A6V7CZK7_9XANT</name>
<evidence type="ECO:0000256" key="6">
    <source>
        <dbReference type="SAM" id="Phobius"/>
    </source>
</evidence>
<feature type="transmembrane region" description="Helical" evidence="6">
    <location>
        <begin position="115"/>
        <end position="135"/>
    </location>
</feature>
<proteinExistence type="predicted"/>
<dbReference type="EMBL" id="CAJDKC010000003">
    <property type="protein sequence ID" value="CAD0325125.1"/>
    <property type="molecule type" value="Genomic_DNA"/>
</dbReference>
<comment type="subcellular location">
    <subcellularLocation>
        <location evidence="1">Membrane</location>
        <topology evidence="1">Multi-pass membrane protein</topology>
    </subcellularLocation>
</comment>
<protein>
    <recommendedName>
        <fullName evidence="9">Transmembrane protein</fullName>
    </recommendedName>
</protein>
<feature type="region of interest" description="Disordered" evidence="5">
    <location>
        <begin position="1"/>
        <end position="20"/>
    </location>
</feature>
<feature type="transmembrane region" description="Helical" evidence="6">
    <location>
        <begin position="87"/>
        <end position="109"/>
    </location>
</feature>
<feature type="transmembrane region" description="Helical" evidence="6">
    <location>
        <begin position="40"/>
        <end position="66"/>
    </location>
</feature>
<reference evidence="7 8" key="1">
    <citation type="submission" date="2020-07" db="EMBL/GenBank/DDBJ databases">
        <authorList>
            <person name="Pothier F. J."/>
        </authorList>
    </citation>
    <scope>NUCLEOTIDE SEQUENCE [LARGE SCALE GENOMIC DNA]</scope>
    <source>
        <strain evidence="7 8">CFBP 7900</strain>
    </source>
</reference>
<accession>A0A6V7CZK7</accession>